<name>A0A2P7ZYX9_9PEZI</name>
<keyword evidence="3" id="KW-1185">Reference proteome</keyword>
<organism evidence="2 3">
    <name type="scientific">Elsinoe australis</name>
    <dbReference type="NCBI Taxonomy" id="40998"/>
    <lineage>
        <taxon>Eukaryota</taxon>
        <taxon>Fungi</taxon>
        <taxon>Dikarya</taxon>
        <taxon>Ascomycota</taxon>
        <taxon>Pezizomycotina</taxon>
        <taxon>Dothideomycetes</taxon>
        <taxon>Dothideomycetidae</taxon>
        <taxon>Myriangiales</taxon>
        <taxon>Elsinoaceae</taxon>
        <taxon>Elsinoe</taxon>
    </lineage>
</organism>
<protein>
    <submittedName>
        <fullName evidence="2">Uncharacterized protein</fullName>
    </submittedName>
</protein>
<gene>
    <name evidence="2" type="ORF">B9Z65_8952</name>
</gene>
<evidence type="ECO:0000313" key="3">
    <source>
        <dbReference type="Proteomes" id="UP000243723"/>
    </source>
</evidence>
<dbReference type="EMBL" id="NHZQ01000095">
    <property type="protein sequence ID" value="PSK53397.1"/>
    <property type="molecule type" value="Genomic_DNA"/>
</dbReference>
<dbReference type="AlphaFoldDB" id="A0A2P7ZYX9"/>
<feature type="compositionally biased region" description="Polar residues" evidence="1">
    <location>
        <begin position="86"/>
        <end position="99"/>
    </location>
</feature>
<evidence type="ECO:0000256" key="1">
    <source>
        <dbReference type="SAM" id="MobiDB-lite"/>
    </source>
</evidence>
<dbReference type="OrthoDB" id="3930120at2759"/>
<reference evidence="2 3" key="1">
    <citation type="submission" date="2017-05" db="EMBL/GenBank/DDBJ databases">
        <title>Draft genome sequence of Elsinoe australis.</title>
        <authorList>
            <person name="Cheng Q."/>
        </authorList>
    </citation>
    <scope>NUCLEOTIDE SEQUENCE [LARGE SCALE GENOMIC DNA]</scope>
    <source>
        <strain evidence="2 3">NL1</strain>
    </source>
</reference>
<evidence type="ECO:0000313" key="2">
    <source>
        <dbReference type="EMBL" id="PSK53397.1"/>
    </source>
</evidence>
<proteinExistence type="predicted"/>
<accession>A0A2P7ZYX9</accession>
<feature type="compositionally biased region" description="Low complexity" evidence="1">
    <location>
        <begin position="15"/>
        <end position="29"/>
    </location>
</feature>
<dbReference type="Proteomes" id="UP000243723">
    <property type="component" value="Unassembled WGS sequence"/>
</dbReference>
<comment type="caution">
    <text evidence="2">The sequence shown here is derived from an EMBL/GenBank/DDBJ whole genome shotgun (WGS) entry which is preliminary data.</text>
</comment>
<feature type="compositionally biased region" description="Polar residues" evidence="1">
    <location>
        <begin position="199"/>
        <end position="217"/>
    </location>
</feature>
<sequence length="224" mass="23990">MGCGFSSPAPPQQPRQPAQRSTSQTTSSTYNTGKPLPPVNVAATDSSDYKKEQVRPPMPAGHRQLKSDTSTMGVPDFDDTFDRDSGYSSPVTISSANRTLTKRFHKPASSIDYTVPDFSNRPFGHTATAWSASGTGPQPQSLARSPSKVDASKSRSIDVIDASRSAPQPVKAQTPPGPSPQDLGQAAFQKRMQKRNEWTQRGSNQEDANSDTLSGHSSLVGRAS</sequence>
<feature type="compositionally biased region" description="Polar residues" evidence="1">
    <location>
        <begin position="128"/>
        <end position="144"/>
    </location>
</feature>
<feature type="region of interest" description="Disordered" evidence="1">
    <location>
        <begin position="1"/>
        <end position="224"/>
    </location>
</feature>